<evidence type="ECO:0000313" key="2">
    <source>
        <dbReference type="Proteomes" id="UP000520767"/>
    </source>
</evidence>
<accession>A0A7W7QFU7</accession>
<name>A0A7W7QFU7_9PSEU</name>
<sequence>MRWFVRGGRGRFFQDEDRMRRHSAVPWPVQEQVFRG</sequence>
<reference evidence="1 2" key="1">
    <citation type="submission" date="2020-08" db="EMBL/GenBank/DDBJ databases">
        <title>Genomic Encyclopedia of Type Strains, Phase III (KMG-III): the genomes of soil and plant-associated and newly described type strains.</title>
        <authorList>
            <person name="Whitman W."/>
        </authorList>
    </citation>
    <scope>NUCLEOTIDE SEQUENCE [LARGE SCALE GENOMIC DNA]</scope>
    <source>
        <strain evidence="1 2">CECT 8960</strain>
    </source>
</reference>
<dbReference type="EMBL" id="JACHJQ010000016">
    <property type="protein sequence ID" value="MBB4912768.1"/>
    <property type="molecule type" value="Genomic_DNA"/>
</dbReference>
<organism evidence="1 2">
    <name type="scientific">Actinophytocola algeriensis</name>
    <dbReference type="NCBI Taxonomy" id="1768010"/>
    <lineage>
        <taxon>Bacteria</taxon>
        <taxon>Bacillati</taxon>
        <taxon>Actinomycetota</taxon>
        <taxon>Actinomycetes</taxon>
        <taxon>Pseudonocardiales</taxon>
        <taxon>Pseudonocardiaceae</taxon>
    </lineage>
</organism>
<protein>
    <submittedName>
        <fullName evidence="1">Uncharacterized protein</fullName>
    </submittedName>
</protein>
<proteinExistence type="predicted"/>
<keyword evidence="2" id="KW-1185">Reference proteome</keyword>
<evidence type="ECO:0000313" key="1">
    <source>
        <dbReference type="EMBL" id="MBB4912768.1"/>
    </source>
</evidence>
<dbReference type="AlphaFoldDB" id="A0A7W7QFU7"/>
<dbReference type="Proteomes" id="UP000520767">
    <property type="component" value="Unassembled WGS sequence"/>
</dbReference>
<comment type="caution">
    <text evidence="1">The sequence shown here is derived from an EMBL/GenBank/DDBJ whole genome shotgun (WGS) entry which is preliminary data.</text>
</comment>
<gene>
    <name evidence="1" type="ORF">FHR82_009042</name>
</gene>